<keyword evidence="3" id="KW-1185">Reference proteome</keyword>
<protein>
    <submittedName>
        <fullName evidence="2">Uncharacterized protein</fullName>
    </submittedName>
</protein>
<organism evidence="2 3">
    <name type="scientific">Marchantia polymorpha subsp. ruderalis</name>
    <dbReference type="NCBI Taxonomy" id="1480154"/>
    <lineage>
        <taxon>Eukaryota</taxon>
        <taxon>Viridiplantae</taxon>
        <taxon>Streptophyta</taxon>
        <taxon>Embryophyta</taxon>
        <taxon>Marchantiophyta</taxon>
        <taxon>Marchantiopsida</taxon>
        <taxon>Marchantiidae</taxon>
        <taxon>Marchantiales</taxon>
        <taxon>Marchantiaceae</taxon>
        <taxon>Marchantia</taxon>
    </lineage>
</organism>
<comment type="caution">
    <text evidence="2">The sequence shown here is derived from an EMBL/GenBank/DDBJ whole genome shotgun (WGS) entry which is preliminary data.</text>
</comment>
<proteinExistence type="predicted"/>
<evidence type="ECO:0000313" key="3">
    <source>
        <dbReference type="Proteomes" id="UP000077202"/>
    </source>
</evidence>
<evidence type="ECO:0000256" key="1">
    <source>
        <dbReference type="SAM" id="Coils"/>
    </source>
</evidence>
<dbReference type="AlphaFoldDB" id="A0A176VT38"/>
<gene>
    <name evidence="2" type="ORF">AXG93_4266s1000</name>
</gene>
<keyword evidence="1" id="KW-0175">Coiled coil</keyword>
<name>A0A176VT38_MARPO</name>
<dbReference type="EMBL" id="LVLJ01002692">
    <property type="protein sequence ID" value="OAE24004.1"/>
    <property type="molecule type" value="Genomic_DNA"/>
</dbReference>
<accession>A0A176VT38</accession>
<sequence>MERRATRKEKEKAIITKEVTLERNPVPSAKAKSEGINDGDVLCEQVIPLLRYLNSKLEKYAGPTNVGFYMELVRNRMRVKAATAPAVVEKKKQLWETEVKYEVLRKRLSEEVELEKFSEKGCESLRADIKFIRCATVNLRDRLEAYRVALNEESRRVDELITDLEKKDQTHAAKGGIKSKGFGRV</sequence>
<feature type="coiled-coil region" evidence="1">
    <location>
        <begin position="143"/>
        <end position="170"/>
    </location>
</feature>
<evidence type="ECO:0000313" key="2">
    <source>
        <dbReference type="EMBL" id="OAE24004.1"/>
    </source>
</evidence>
<reference evidence="2" key="1">
    <citation type="submission" date="2016-03" db="EMBL/GenBank/DDBJ databases">
        <title>Mechanisms controlling the formation of the plant cell surface in tip-growing cells are functionally conserved among land plants.</title>
        <authorList>
            <person name="Honkanen S."/>
            <person name="Jones V.A."/>
            <person name="Morieri G."/>
            <person name="Champion C."/>
            <person name="Hetherington A.J."/>
            <person name="Kelly S."/>
            <person name="Saint-Marcoux D."/>
            <person name="Proust H."/>
            <person name="Prescott H."/>
            <person name="Dolan L."/>
        </authorList>
    </citation>
    <scope>NUCLEOTIDE SEQUENCE [LARGE SCALE GENOMIC DNA]</scope>
    <source>
        <tissue evidence="2">Whole gametophyte</tissue>
    </source>
</reference>
<dbReference type="Proteomes" id="UP000077202">
    <property type="component" value="Unassembled WGS sequence"/>
</dbReference>